<organism evidence="1 2">
    <name type="scientific">Calicophoron daubneyi</name>
    <name type="common">Rumen fluke</name>
    <name type="synonym">Paramphistomum daubneyi</name>
    <dbReference type="NCBI Taxonomy" id="300641"/>
    <lineage>
        <taxon>Eukaryota</taxon>
        <taxon>Metazoa</taxon>
        <taxon>Spiralia</taxon>
        <taxon>Lophotrochozoa</taxon>
        <taxon>Platyhelminthes</taxon>
        <taxon>Trematoda</taxon>
        <taxon>Digenea</taxon>
        <taxon>Plagiorchiida</taxon>
        <taxon>Pronocephalata</taxon>
        <taxon>Paramphistomoidea</taxon>
        <taxon>Paramphistomidae</taxon>
        <taxon>Calicophoron</taxon>
    </lineage>
</organism>
<dbReference type="EMBL" id="CAXLJL010000054">
    <property type="protein sequence ID" value="CAL5129883.1"/>
    <property type="molecule type" value="Genomic_DNA"/>
</dbReference>
<reference evidence="1" key="1">
    <citation type="submission" date="2024-06" db="EMBL/GenBank/DDBJ databases">
        <authorList>
            <person name="Liu X."/>
            <person name="Lenzi L."/>
            <person name="Haldenby T S."/>
            <person name="Uol C."/>
        </authorList>
    </citation>
    <scope>NUCLEOTIDE SEQUENCE</scope>
</reference>
<dbReference type="AlphaFoldDB" id="A0AAV2T3M0"/>
<sequence length="219" mass="25509">MNQGYLTSDAVVQEDEGYVRTAQAIWSFLNVIADYYSAVSGVMSKAKMALSSIESEIYYANEDEWKIGETRYEVGTVGEGRKATDTFIQALVQSNQRFYEIHENLATKATNLLERLKVTLPNLSDEERKILEEKLTFERPDMEFLQTYHTVNLSRYCYERNIKKIEELTMDVVLRMNKHYQNTAEKFYFLEDYLARLFYSFPLKAASVPATLAETRDNF</sequence>
<comment type="caution">
    <text evidence="1">The sequence shown here is derived from an EMBL/GenBank/DDBJ whole genome shotgun (WGS) entry which is preliminary data.</text>
</comment>
<proteinExistence type="predicted"/>
<protein>
    <submittedName>
        <fullName evidence="1">Uncharacterized protein</fullName>
    </submittedName>
</protein>
<name>A0AAV2T3M0_CALDB</name>
<gene>
    <name evidence="1" type="ORF">CDAUBV1_LOCUS1320</name>
</gene>
<evidence type="ECO:0000313" key="1">
    <source>
        <dbReference type="EMBL" id="CAL5129883.1"/>
    </source>
</evidence>
<dbReference type="Proteomes" id="UP001497525">
    <property type="component" value="Unassembled WGS sequence"/>
</dbReference>
<dbReference type="EMBL" id="CAXLJL010000054">
    <property type="protein sequence ID" value="CAL5129885.1"/>
    <property type="molecule type" value="Genomic_DNA"/>
</dbReference>
<accession>A0AAV2T3M0</accession>
<evidence type="ECO:0000313" key="2">
    <source>
        <dbReference type="Proteomes" id="UP001497525"/>
    </source>
</evidence>